<dbReference type="EMBL" id="KZ305031">
    <property type="protein sequence ID" value="PIA47750.1"/>
    <property type="molecule type" value="Genomic_DNA"/>
</dbReference>
<dbReference type="InParanoid" id="A0A2G5DW76"/>
<evidence type="ECO:0000313" key="1">
    <source>
        <dbReference type="EMBL" id="PIA47750.1"/>
    </source>
</evidence>
<name>A0A2G5DW76_AQUCA</name>
<organism evidence="1 2">
    <name type="scientific">Aquilegia coerulea</name>
    <name type="common">Rocky mountain columbine</name>
    <dbReference type="NCBI Taxonomy" id="218851"/>
    <lineage>
        <taxon>Eukaryota</taxon>
        <taxon>Viridiplantae</taxon>
        <taxon>Streptophyta</taxon>
        <taxon>Embryophyta</taxon>
        <taxon>Tracheophyta</taxon>
        <taxon>Spermatophyta</taxon>
        <taxon>Magnoliopsida</taxon>
        <taxon>Ranunculales</taxon>
        <taxon>Ranunculaceae</taxon>
        <taxon>Thalictroideae</taxon>
        <taxon>Aquilegia</taxon>
    </lineage>
</organism>
<dbReference type="STRING" id="218851.A0A2G5DW76"/>
<dbReference type="InterPro" id="IPR036322">
    <property type="entry name" value="WD40_repeat_dom_sf"/>
</dbReference>
<feature type="non-terminal residue" evidence="1">
    <location>
        <position position="1"/>
    </location>
</feature>
<sequence length="375" mass="40914">ERERGEKERMIEAKSLRKAVVPSSLIPNPSPASFQSNRLALHISSDGSSCCVYIASGCQTYKLEISLEDSELTKGKESLLIPVQAQVLHSSIVDRCPHRSEIQSLILSETDCDGCLSLGTVDSYGHLFVSRLVTSSQDSDGRTYSVAPRDSGVGEGSWTGLSFSPSQWSTAAVARSFCKSVDVYDQDIHVRSLHTLWYPSSLSFLQSSSPGNGNSLLAVAEGCQLSIWDLRMKENGGCVQRVCGSMGDIIYAVSSASTGHIAVGGADRSVAIYDCRRWSALSRWVNCSKYEITGLAFSSLDSNYVYIQGVDYEVFCGNWRDNKRAFSFRGDSNWLGFSKCFDKDVLGGWCDSGSIFLADVVGKGHEEDILGEMID</sequence>
<gene>
    <name evidence="1" type="ORF">AQUCO_01400388v1</name>
</gene>
<dbReference type="SUPFAM" id="SSF50978">
    <property type="entry name" value="WD40 repeat-like"/>
    <property type="match status" value="1"/>
</dbReference>
<evidence type="ECO:0000313" key="2">
    <source>
        <dbReference type="Proteomes" id="UP000230069"/>
    </source>
</evidence>
<reference evidence="1 2" key="1">
    <citation type="submission" date="2017-09" db="EMBL/GenBank/DDBJ databases">
        <title>WGS assembly of Aquilegia coerulea Goldsmith.</title>
        <authorList>
            <person name="Hodges S."/>
            <person name="Kramer E."/>
            <person name="Nordborg M."/>
            <person name="Tomkins J."/>
            <person name="Borevitz J."/>
            <person name="Derieg N."/>
            <person name="Yan J."/>
            <person name="Mihaltcheva S."/>
            <person name="Hayes R.D."/>
            <person name="Rokhsar D."/>
        </authorList>
    </citation>
    <scope>NUCLEOTIDE SEQUENCE [LARGE SCALE GENOMIC DNA]</scope>
    <source>
        <strain evidence="2">cv. Goldsmith</strain>
    </source>
</reference>
<dbReference type="PANTHER" id="PTHR47467">
    <property type="entry name" value="OS01G0867200 PROTEIN"/>
    <property type="match status" value="1"/>
</dbReference>
<dbReference type="OrthoDB" id="1879717at2759"/>
<dbReference type="InterPro" id="IPR015943">
    <property type="entry name" value="WD40/YVTN_repeat-like_dom_sf"/>
</dbReference>
<proteinExistence type="predicted"/>
<dbReference type="AlphaFoldDB" id="A0A2G5DW76"/>
<dbReference type="Proteomes" id="UP000230069">
    <property type="component" value="Unassembled WGS sequence"/>
</dbReference>
<dbReference type="Gene3D" id="2.130.10.10">
    <property type="entry name" value="YVTN repeat-like/Quinoprotein amine dehydrogenase"/>
    <property type="match status" value="1"/>
</dbReference>
<keyword evidence="2" id="KW-1185">Reference proteome</keyword>
<accession>A0A2G5DW76</accession>
<dbReference type="PANTHER" id="PTHR47467:SF1">
    <property type="entry name" value="WD40 REPEAT-CONTAINING PROTEIN"/>
    <property type="match status" value="1"/>
</dbReference>
<protein>
    <submittedName>
        <fullName evidence="1">Uncharacterized protein</fullName>
    </submittedName>
</protein>